<sequence length="170" mass="17699">MGRSHPLSTTPKGGTCKLTSALAPHPPQAPPPCAATRDFQELPAWSVARATPPSRTRAASPREAGAELAAEREGGGRGSAQGLEASETWGSRGFCTSLGGSAPNLVALSACLLLDLCRRQPQVNQEPLDPGAPDATSSKALDLSSPLQWLPPSACPHLAFRRCLVTSVRE</sequence>
<evidence type="ECO:0000256" key="1">
    <source>
        <dbReference type="SAM" id="MobiDB-lite"/>
    </source>
</evidence>
<organism evidence="2 3">
    <name type="scientific">Sapajus apella</name>
    <name type="common">Brown-capped capuchin</name>
    <name type="synonym">Cebus apella</name>
    <dbReference type="NCBI Taxonomy" id="9515"/>
    <lineage>
        <taxon>Eukaryota</taxon>
        <taxon>Metazoa</taxon>
        <taxon>Chordata</taxon>
        <taxon>Craniata</taxon>
        <taxon>Vertebrata</taxon>
        <taxon>Euteleostomi</taxon>
        <taxon>Mammalia</taxon>
        <taxon>Eutheria</taxon>
        <taxon>Euarchontoglires</taxon>
        <taxon>Primates</taxon>
        <taxon>Haplorrhini</taxon>
        <taxon>Platyrrhini</taxon>
        <taxon>Cebidae</taxon>
        <taxon>Cebinae</taxon>
        <taxon>Sapajus</taxon>
    </lineage>
</organism>
<dbReference type="RefSeq" id="XP_032121638.1">
    <property type="nucleotide sequence ID" value="XM_032265747.1"/>
</dbReference>
<reference evidence="3" key="1">
    <citation type="submission" date="2025-08" db="UniProtKB">
        <authorList>
            <consortium name="RefSeq"/>
        </authorList>
    </citation>
    <scope>IDENTIFICATION</scope>
    <source>
        <tissue evidence="3">Blood</tissue>
    </source>
</reference>
<protein>
    <submittedName>
        <fullName evidence="3">Uncharacterized protein LOC116541517 isoform X3</fullName>
    </submittedName>
</protein>
<feature type="compositionally biased region" description="Pro residues" evidence="1">
    <location>
        <begin position="24"/>
        <end position="33"/>
    </location>
</feature>
<dbReference type="GeneID" id="116541517"/>
<dbReference type="AlphaFoldDB" id="A0A6J3GTE8"/>
<gene>
    <name evidence="3" type="primary">LOC116541517</name>
</gene>
<name>A0A6J3GTE8_SAPAP</name>
<feature type="compositionally biased region" description="Polar residues" evidence="1">
    <location>
        <begin position="1"/>
        <end position="12"/>
    </location>
</feature>
<dbReference type="Proteomes" id="UP000504640">
    <property type="component" value="Unplaced"/>
</dbReference>
<evidence type="ECO:0000313" key="2">
    <source>
        <dbReference type="Proteomes" id="UP000504640"/>
    </source>
</evidence>
<keyword evidence="2" id="KW-1185">Reference proteome</keyword>
<feature type="region of interest" description="Disordered" evidence="1">
    <location>
        <begin position="1"/>
        <end position="85"/>
    </location>
</feature>
<evidence type="ECO:0000313" key="3">
    <source>
        <dbReference type="RefSeq" id="XP_032121638.1"/>
    </source>
</evidence>
<proteinExistence type="predicted"/>
<feature type="compositionally biased region" description="Low complexity" evidence="1">
    <location>
        <begin position="48"/>
        <end position="68"/>
    </location>
</feature>
<accession>A0A6J3GTE8</accession>